<evidence type="ECO:0000256" key="1">
    <source>
        <dbReference type="ARBA" id="ARBA00000085"/>
    </source>
</evidence>
<dbReference type="SUPFAM" id="SSF50341">
    <property type="entry name" value="CheW-like"/>
    <property type="match status" value="1"/>
</dbReference>
<feature type="domain" description="Histidine kinase" evidence="10">
    <location>
        <begin position="622"/>
        <end position="857"/>
    </location>
</feature>
<dbReference type="InterPro" id="IPR003594">
    <property type="entry name" value="HATPase_dom"/>
</dbReference>
<feature type="modified residue" description="Phosphohistidine" evidence="7">
    <location>
        <position position="49"/>
    </location>
</feature>
<dbReference type="PROSITE" id="PS50109">
    <property type="entry name" value="HIS_KIN"/>
    <property type="match status" value="1"/>
</dbReference>
<dbReference type="CDD" id="cd00156">
    <property type="entry name" value="REC"/>
    <property type="match status" value="1"/>
</dbReference>
<dbReference type="EMBL" id="CP001344">
    <property type="protein sequence ID" value="ACL46063.1"/>
    <property type="molecule type" value="Genomic_DNA"/>
</dbReference>
<dbReference type="SMART" id="SM00448">
    <property type="entry name" value="REC"/>
    <property type="match status" value="1"/>
</dbReference>
<dbReference type="SMART" id="SM01231">
    <property type="entry name" value="H-kinase_dim"/>
    <property type="match status" value="1"/>
</dbReference>
<proteinExistence type="predicted"/>
<dbReference type="InterPro" id="IPR051315">
    <property type="entry name" value="Bact_Chemotaxis_CheA"/>
</dbReference>
<dbReference type="eggNOG" id="COG0784">
    <property type="taxonomic scope" value="Bacteria"/>
</dbReference>
<dbReference type="CDD" id="cd16916">
    <property type="entry name" value="HATPase_CheA-like"/>
    <property type="match status" value="1"/>
</dbReference>
<dbReference type="STRING" id="395961.Cyan7425_3744"/>
<dbReference type="InterPro" id="IPR004358">
    <property type="entry name" value="Sig_transdc_His_kin-like_C"/>
</dbReference>
<dbReference type="GO" id="GO:0006935">
    <property type="term" value="P:chemotaxis"/>
    <property type="evidence" value="ECO:0007669"/>
    <property type="project" value="InterPro"/>
</dbReference>
<dbReference type="SMART" id="SM00260">
    <property type="entry name" value="CheW"/>
    <property type="match status" value="1"/>
</dbReference>
<keyword evidence="5 14" id="KW-0418">Kinase</keyword>
<feature type="domain" description="CheW-like" evidence="12">
    <location>
        <begin position="858"/>
        <end position="1003"/>
    </location>
</feature>
<feature type="domain" description="HPt" evidence="13">
    <location>
        <begin position="2"/>
        <end position="106"/>
    </location>
</feature>
<dbReference type="OrthoDB" id="2079555at2"/>
<evidence type="ECO:0000259" key="11">
    <source>
        <dbReference type="PROSITE" id="PS50110"/>
    </source>
</evidence>
<dbReference type="InterPro" id="IPR002545">
    <property type="entry name" value="CheW-lke_dom"/>
</dbReference>
<evidence type="ECO:0000256" key="9">
    <source>
        <dbReference type="SAM" id="MobiDB-lite"/>
    </source>
</evidence>
<dbReference type="InterPro" id="IPR004105">
    <property type="entry name" value="CheA-like_dim"/>
</dbReference>
<feature type="domain" description="Response regulatory" evidence="11">
    <location>
        <begin position="1028"/>
        <end position="1145"/>
    </location>
</feature>
<dbReference type="SUPFAM" id="SSF47226">
    <property type="entry name" value="Histidine-containing phosphotransfer domain, HPT domain"/>
    <property type="match status" value="1"/>
</dbReference>
<dbReference type="InterPro" id="IPR036641">
    <property type="entry name" value="HPT_dom_sf"/>
</dbReference>
<dbReference type="SUPFAM" id="SSF47384">
    <property type="entry name" value="Homodimeric domain of signal transducing histidine kinase"/>
    <property type="match status" value="1"/>
</dbReference>
<dbReference type="GO" id="GO:0000155">
    <property type="term" value="F:phosphorelay sensor kinase activity"/>
    <property type="evidence" value="ECO:0007669"/>
    <property type="project" value="InterPro"/>
</dbReference>
<dbReference type="Gene3D" id="1.20.120.160">
    <property type="entry name" value="HPT domain"/>
    <property type="match status" value="1"/>
</dbReference>
<evidence type="ECO:0000259" key="10">
    <source>
        <dbReference type="PROSITE" id="PS50109"/>
    </source>
</evidence>
<dbReference type="Pfam" id="PF02895">
    <property type="entry name" value="H-kinase_dim"/>
    <property type="match status" value="1"/>
</dbReference>
<dbReference type="PROSITE" id="PS50894">
    <property type="entry name" value="HPT"/>
    <property type="match status" value="1"/>
</dbReference>
<feature type="region of interest" description="Disordered" evidence="9">
    <location>
        <begin position="487"/>
        <end position="509"/>
    </location>
</feature>
<evidence type="ECO:0000259" key="13">
    <source>
        <dbReference type="PROSITE" id="PS50894"/>
    </source>
</evidence>
<evidence type="ECO:0000256" key="2">
    <source>
        <dbReference type="ARBA" id="ARBA00012438"/>
    </source>
</evidence>
<dbReference type="Gene3D" id="2.30.30.40">
    <property type="entry name" value="SH3 Domains"/>
    <property type="match status" value="1"/>
</dbReference>
<protein>
    <recommendedName>
        <fullName evidence="2">histidine kinase</fullName>
        <ecNumber evidence="2">2.7.13.3</ecNumber>
    </recommendedName>
</protein>
<dbReference type="HOGENOM" id="CLU_000650_2_1_3"/>
<evidence type="ECO:0000256" key="8">
    <source>
        <dbReference type="PROSITE-ProRule" id="PRU00169"/>
    </source>
</evidence>
<evidence type="ECO:0000259" key="12">
    <source>
        <dbReference type="PROSITE" id="PS50851"/>
    </source>
</evidence>
<keyword evidence="6" id="KW-0902">Two-component regulatory system</keyword>
<dbReference type="PROSITE" id="PS50110">
    <property type="entry name" value="RESPONSE_REGULATORY"/>
    <property type="match status" value="1"/>
</dbReference>
<name>B8HTI2_CYAP4</name>
<dbReference type="PROSITE" id="PS50851">
    <property type="entry name" value="CHEW"/>
    <property type="match status" value="1"/>
</dbReference>
<dbReference type="SMART" id="SM00073">
    <property type="entry name" value="HPT"/>
    <property type="match status" value="1"/>
</dbReference>
<dbReference type="Pfam" id="PF01627">
    <property type="entry name" value="Hpt"/>
    <property type="match status" value="1"/>
</dbReference>
<dbReference type="Gene3D" id="3.30.565.10">
    <property type="entry name" value="Histidine kinase-like ATPase, C-terminal domain"/>
    <property type="match status" value="1"/>
</dbReference>
<dbReference type="PANTHER" id="PTHR43395">
    <property type="entry name" value="SENSOR HISTIDINE KINASE CHEA"/>
    <property type="match status" value="1"/>
</dbReference>
<organism evidence="14">
    <name type="scientific">Cyanothece sp. (strain PCC 7425 / ATCC 29141)</name>
    <dbReference type="NCBI Taxonomy" id="395961"/>
    <lineage>
        <taxon>Bacteria</taxon>
        <taxon>Bacillati</taxon>
        <taxon>Cyanobacteriota</taxon>
        <taxon>Cyanophyceae</taxon>
        <taxon>Gomontiellales</taxon>
        <taxon>Cyanothecaceae</taxon>
        <taxon>Cyanothece</taxon>
    </lineage>
</organism>
<dbReference type="InterPro" id="IPR036890">
    <property type="entry name" value="HATPase_C_sf"/>
</dbReference>
<dbReference type="InterPro" id="IPR037006">
    <property type="entry name" value="CheA-like_homodim_sf"/>
</dbReference>
<dbReference type="InterPro" id="IPR001789">
    <property type="entry name" value="Sig_transdc_resp-reg_receiver"/>
</dbReference>
<feature type="modified residue" description="4-aspartylphosphate" evidence="8">
    <location>
        <position position="1078"/>
    </location>
</feature>
<evidence type="ECO:0000313" key="14">
    <source>
        <dbReference type="EMBL" id="ACL46063.1"/>
    </source>
</evidence>
<dbReference type="AlphaFoldDB" id="B8HTI2"/>
<keyword evidence="3 8" id="KW-0597">Phosphoprotein</keyword>
<dbReference type="CDD" id="cd00088">
    <property type="entry name" value="HPT"/>
    <property type="match status" value="1"/>
</dbReference>
<gene>
    <name evidence="14" type="ordered locus">Cyan7425_3744</name>
</gene>
<dbReference type="InterPro" id="IPR036097">
    <property type="entry name" value="HisK_dim/P_sf"/>
</dbReference>
<dbReference type="SMART" id="SM00387">
    <property type="entry name" value="HATPase_c"/>
    <property type="match status" value="1"/>
</dbReference>
<dbReference type="SUPFAM" id="SSF52172">
    <property type="entry name" value="CheY-like"/>
    <property type="match status" value="1"/>
</dbReference>
<dbReference type="PANTHER" id="PTHR43395:SF1">
    <property type="entry name" value="CHEMOTAXIS PROTEIN CHEA"/>
    <property type="match status" value="1"/>
</dbReference>
<evidence type="ECO:0000256" key="6">
    <source>
        <dbReference type="ARBA" id="ARBA00023012"/>
    </source>
</evidence>
<dbReference type="Pfam" id="PF01584">
    <property type="entry name" value="CheW"/>
    <property type="match status" value="1"/>
</dbReference>
<dbReference type="KEGG" id="cyn:Cyan7425_3744"/>
<dbReference type="InterPro" id="IPR008207">
    <property type="entry name" value="Sig_transdc_His_kin_Hpt_dom"/>
</dbReference>
<evidence type="ECO:0000256" key="5">
    <source>
        <dbReference type="ARBA" id="ARBA00022777"/>
    </source>
</evidence>
<feature type="compositionally biased region" description="Polar residues" evidence="9">
    <location>
        <begin position="487"/>
        <end position="497"/>
    </location>
</feature>
<accession>B8HTI2</accession>
<reference evidence="14" key="1">
    <citation type="submission" date="2009-01" db="EMBL/GenBank/DDBJ databases">
        <title>Complete sequence of chromosome Cyanothece sp. PCC 7425.</title>
        <authorList>
            <consortium name="US DOE Joint Genome Institute"/>
            <person name="Lucas S."/>
            <person name="Copeland A."/>
            <person name="Lapidus A."/>
            <person name="Glavina del Rio T."/>
            <person name="Dalin E."/>
            <person name="Tice H."/>
            <person name="Bruce D."/>
            <person name="Goodwin L."/>
            <person name="Pitluck S."/>
            <person name="Sims D."/>
            <person name="Meineke L."/>
            <person name="Brettin T."/>
            <person name="Detter J.C."/>
            <person name="Han C."/>
            <person name="Larimer F."/>
            <person name="Land M."/>
            <person name="Hauser L."/>
            <person name="Kyrpides N."/>
            <person name="Ovchinnikova G."/>
            <person name="Liberton M."/>
            <person name="Stoeckel J."/>
            <person name="Banerjee A."/>
            <person name="Singh A."/>
            <person name="Page L."/>
            <person name="Sato H."/>
            <person name="Zhao L."/>
            <person name="Sherman L."/>
            <person name="Pakrasi H."/>
            <person name="Richardson P."/>
        </authorList>
    </citation>
    <scope>NUCLEOTIDE SEQUENCE</scope>
    <source>
        <strain evidence="14">PCC 7425</strain>
    </source>
</reference>
<comment type="catalytic activity">
    <reaction evidence="1">
        <text>ATP + protein L-histidine = ADP + protein N-phospho-L-histidine.</text>
        <dbReference type="EC" id="2.7.13.3"/>
    </reaction>
</comment>
<dbReference type="Gene3D" id="1.10.287.560">
    <property type="entry name" value="Histidine kinase CheA-like, homodimeric domain"/>
    <property type="match status" value="1"/>
</dbReference>
<dbReference type="InterPro" id="IPR036061">
    <property type="entry name" value="CheW-like_dom_sf"/>
</dbReference>
<dbReference type="EC" id="2.7.13.3" evidence="2"/>
<keyword evidence="4" id="KW-0808">Transferase</keyword>
<dbReference type="InterPro" id="IPR011006">
    <property type="entry name" value="CheY-like_superfamily"/>
</dbReference>
<dbReference type="Gene3D" id="3.40.50.2300">
    <property type="match status" value="1"/>
</dbReference>
<dbReference type="PRINTS" id="PR00344">
    <property type="entry name" value="BCTRLSENSOR"/>
</dbReference>
<dbReference type="Pfam" id="PF02518">
    <property type="entry name" value="HATPase_c"/>
    <property type="match status" value="1"/>
</dbReference>
<dbReference type="GO" id="GO:0005737">
    <property type="term" value="C:cytoplasm"/>
    <property type="evidence" value="ECO:0007669"/>
    <property type="project" value="InterPro"/>
</dbReference>
<dbReference type="Pfam" id="PF00072">
    <property type="entry name" value="Response_reg"/>
    <property type="match status" value="1"/>
</dbReference>
<evidence type="ECO:0000256" key="4">
    <source>
        <dbReference type="ARBA" id="ARBA00022679"/>
    </source>
</evidence>
<dbReference type="eggNOG" id="COG0643">
    <property type="taxonomic scope" value="Bacteria"/>
</dbReference>
<evidence type="ECO:0000256" key="3">
    <source>
        <dbReference type="ARBA" id="ARBA00022553"/>
    </source>
</evidence>
<dbReference type="eggNOG" id="COG2198">
    <property type="taxonomic scope" value="Bacteria"/>
</dbReference>
<dbReference type="FunFam" id="3.30.565.10:FF:000016">
    <property type="entry name" value="Chemotaxis protein CheA, putative"/>
    <property type="match status" value="1"/>
</dbReference>
<evidence type="ECO:0000256" key="7">
    <source>
        <dbReference type="PROSITE-ProRule" id="PRU00110"/>
    </source>
</evidence>
<sequence length="1155" mass="127390">MQPEQQKRILGYFIEEAKEHLQTIEHSLLNLQGVVEDSDMLDEVFRAAHSVKGGAAMLGIYSIQHIAHKLEDYFKILKEHPIQVDQQLEALFLQSFDGLSELVEELQGPFGLGDDVAEAALRQLEPVFTQLQGHLNGLVGQSPTEVETPQPELQPVGRTAAPAPQPALAAFTTEVPQYLRQMLELFKQGDTPVCRQQLREMCFSLARLAEPDQLPGWSNLLSLVDQVIAHPENSFVAMAAPVIREIKTAQEQILRGETDFSSSPQFLALVPVEPVPVAGTQPDELSESLSDLFAASPWEEEPSAASRHETPLEQEQPGDYDANIAELLWVERESSLSEEAVELSRFFADGSALESNPDLLFEEASALSDVTSLSEPLAADSPDLDLADLFSSFAVEDNAVDTFLQDLLDDRENAVVGEQTGRQQPPIADPLAETKTDVAPEPISADHFADLEALLEPAPSAAAPANLQPAANFQDMEQLLEESNRSLNPTAAPTRSFQPKGRPARRATTSGFEQTMKVPVRQLDILSNLVGELVVNRNSLEGNQEKLRQFLDNLLYQVQQLSDASQQMQELYERSLLESSLLSATGVRPALVGNGSSLPDSRHATGASFDALEMDRFTGFHTLSQEIIERIVRVREAASDIEFVVDVSEQVTRTLRQVTTQVQEGLSRSRMIPFAQIADRLPRAVRDLSLKCGKQAQLEIEGRDILVDKGILERLYDPLTHLVNNALYHGIEPPEVRQKLGKPGEGLIKVRAFYQGSQTIISISDDGTGIDQERVKAKAIQKGLITAATAETLSRQDIYNLLFRSGFSTQDQVDELAGRGVGMDVVRASLEEMRGVMNIDSTLGKGTTFTIRLPLTLSITKALCCVDNYCRIAFPIDGVEDMVDVGKERIEVPGEGEILFPWRDRHLPFRRLSDLLPYQRQLSRGNIYAGSQDDNVISVVVLRSADDLIALQVDQVLGEEEIVIKQLSGPVPKPVGIAGVTVQGDGRVMPIADVLELIDLSLGRLEVNRSLWGTALPAEPEIEKTEPLVLIVDDSITVRELLSMTFTKVGYRVEQARDGQEAWEKLRAGLPCDLVFCDIEMPRMDGLELLSRIQKDTSLSHLPIAMLTSRGAERHRHMAVQLGAKGYFTKPYLEEALLDAANRLLKGEVLVTQTA</sequence>
<dbReference type="InterPro" id="IPR005467">
    <property type="entry name" value="His_kinase_dom"/>
</dbReference>
<dbReference type="SUPFAM" id="SSF55874">
    <property type="entry name" value="ATPase domain of HSP90 chaperone/DNA topoisomerase II/histidine kinase"/>
    <property type="match status" value="1"/>
</dbReference>